<organism evidence="2">
    <name type="scientific">viral metagenome</name>
    <dbReference type="NCBI Taxonomy" id="1070528"/>
    <lineage>
        <taxon>unclassified sequences</taxon>
        <taxon>metagenomes</taxon>
        <taxon>organismal metagenomes</taxon>
    </lineage>
</organism>
<sequence>MSTTPLWIELVTVGAEVKAALRTWSDRAAAATVALILGILIGALGLYIIWTIWMATESSPWFLVSTWTVFTLGVCASFAIRGLVKLLAYLLRRVPEKGE</sequence>
<dbReference type="AlphaFoldDB" id="A0A6M3LSN8"/>
<reference evidence="2" key="1">
    <citation type="submission" date="2020-03" db="EMBL/GenBank/DDBJ databases">
        <title>The deep terrestrial virosphere.</title>
        <authorList>
            <person name="Holmfeldt K."/>
            <person name="Nilsson E."/>
            <person name="Simone D."/>
            <person name="Lopez-Fernandez M."/>
            <person name="Wu X."/>
            <person name="de Brujin I."/>
            <person name="Lundin D."/>
            <person name="Andersson A."/>
            <person name="Bertilsson S."/>
            <person name="Dopson M."/>
        </authorList>
    </citation>
    <scope>NUCLEOTIDE SEQUENCE</scope>
    <source>
        <strain evidence="2">MM415B06612</strain>
    </source>
</reference>
<name>A0A6M3LSN8_9ZZZZ</name>
<accession>A0A6M3LSN8</accession>
<evidence type="ECO:0000313" key="2">
    <source>
        <dbReference type="EMBL" id="QJA97149.1"/>
    </source>
</evidence>
<proteinExistence type="predicted"/>
<protein>
    <submittedName>
        <fullName evidence="2">Uncharacterized protein</fullName>
    </submittedName>
</protein>
<keyword evidence="1" id="KW-0472">Membrane</keyword>
<dbReference type="EMBL" id="MT143467">
    <property type="protein sequence ID" value="QJA97149.1"/>
    <property type="molecule type" value="Genomic_DNA"/>
</dbReference>
<evidence type="ECO:0000256" key="1">
    <source>
        <dbReference type="SAM" id="Phobius"/>
    </source>
</evidence>
<feature type="transmembrane region" description="Helical" evidence="1">
    <location>
        <begin position="61"/>
        <end position="84"/>
    </location>
</feature>
<keyword evidence="1" id="KW-1133">Transmembrane helix</keyword>
<gene>
    <name evidence="2" type="ORF">MM415B06612_0003</name>
</gene>
<feature type="transmembrane region" description="Helical" evidence="1">
    <location>
        <begin position="28"/>
        <end position="55"/>
    </location>
</feature>
<keyword evidence="1" id="KW-0812">Transmembrane</keyword>